<comment type="subcellular location">
    <subcellularLocation>
        <location evidence="1">Membrane</location>
        <topology evidence="1">Multi-pass membrane protein</topology>
    </subcellularLocation>
</comment>
<feature type="transmembrane region" description="Helical" evidence="3">
    <location>
        <begin position="419"/>
        <end position="439"/>
    </location>
</feature>
<accession>A0A5N5X1G3</accession>
<dbReference type="Pfam" id="PF07690">
    <property type="entry name" value="MFS_1"/>
    <property type="match status" value="1"/>
</dbReference>
<comment type="similarity">
    <text evidence="2">Belongs to the major facilitator superfamily. Monocarboxylate porter (TC 2.A.1.13) family.</text>
</comment>
<dbReference type="GO" id="GO:0022857">
    <property type="term" value="F:transmembrane transporter activity"/>
    <property type="evidence" value="ECO:0007669"/>
    <property type="project" value="InterPro"/>
</dbReference>
<feature type="transmembrane region" description="Helical" evidence="3">
    <location>
        <begin position="289"/>
        <end position="309"/>
    </location>
</feature>
<dbReference type="PANTHER" id="PTHR11360:SF305">
    <property type="entry name" value="MAJOR FACILITATOR SUPERFAMILY (MFS) PROFILE DOMAIN-CONTAINING PROTEIN"/>
    <property type="match status" value="1"/>
</dbReference>
<feature type="transmembrane region" description="Helical" evidence="3">
    <location>
        <begin position="124"/>
        <end position="143"/>
    </location>
</feature>
<keyword evidence="6" id="KW-1185">Reference proteome</keyword>
<evidence type="ECO:0000256" key="2">
    <source>
        <dbReference type="ARBA" id="ARBA00006727"/>
    </source>
</evidence>
<evidence type="ECO:0000313" key="6">
    <source>
        <dbReference type="Proteomes" id="UP000326565"/>
    </source>
</evidence>
<feature type="transmembrane region" description="Helical" evidence="3">
    <location>
        <begin position="255"/>
        <end position="277"/>
    </location>
</feature>
<dbReference type="SUPFAM" id="SSF103473">
    <property type="entry name" value="MFS general substrate transporter"/>
    <property type="match status" value="1"/>
</dbReference>
<gene>
    <name evidence="5" type="ORF">BDV29DRAFT_123537</name>
</gene>
<name>A0A5N5X1G3_9EURO</name>
<dbReference type="EMBL" id="ML732210">
    <property type="protein sequence ID" value="KAB8074439.1"/>
    <property type="molecule type" value="Genomic_DNA"/>
</dbReference>
<evidence type="ECO:0000259" key="4">
    <source>
        <dbReference type="PROSITE" id="PS50850"/>
    </source>
</evidence>
<dbReference type="InterPro" id="IPR020846">
    <property type="entry name" value="MFS_dom"/>
</dbReference>
<feature type="transmembrane region" description="Helical" evidence="3">
    <location>
        <begin position="212"/>
        <end position="234"/>
    </location>
</feature>
<keyword evidence="3" id="KW-0472">Membrane</keyword>
<dbReference type="Gene3D" id="1.20.1250.20">
    <property type="entry name" value="MFS general substrate transporter like domains"/>
    <property type="match status" value="2"/>
</dbReference>
<organism evidence="5 6">
    <name type="scientific">Aspergillus leporis</name>
    <dbReference type="NCBI Taxonomy" id="41062"/>
    <lineage>
        <taxon>Eukaryota</taxon>
        <taxon>Fungi</taxon>
        <taxon>Dikarya</taxon>
        <taxon>Ascomycota</taxon>
        <taxon>Pezizomycotina</taxon>
        <taxon>Eurotiomycetes</taxon>
        <taxon>Eurotiomycetidae</taxon>
        <taxon>Eurotiales</taxon>
        <taxon>Aspergillaceae</taxon>
        <taxon>Aspergillus</taxon>
        <taxon>Aspergillus subgen. Circumdati</taxon>
    </lineage>
</organism>
<feature type="transmembrane region" description="Helical" evidence="3">
    <location>
        <begin position="183"/>
        <end position="206"/>
    </location>
</feature>
<feature type="transmembrane region" description="Helical" evidence="3">
    <location>
        <begin position="346"/>
        <end position="372"/>
    </location>
</feature>
<dbReference type="PROSITE" id="PS50850">
    <property type="entry name" value="MFS"/>
    <property type="match status" value="1"/>
</dbReference>
<proteinExistence type="inferred from homology"/>
<sequence>MATNTISTSTAVELQERNQVGTRLTKPAEPTSIQSSDEVLQASLAADAQVPDGGYAWVVISGCAVITWWFIGTSYCWGVLQAALVKEGISPASTLAFVGSLATACISFLGIINANIIRKLGPRVSALLGIFFLGLGEVLSGFATENIGGLFATAGVVMGIGISLCFMVISATPAQYFRAKRGIANGIVYAAGGLGGTVISFIMNALLDKVGIAWTFRIIGFMIWATGIPAACLIKERLPIRRTAFVEWRLFRDARFSLLFAVGAIATFPLLVPPFFLPLYIESLGMSSSVGAGVVAAFNFSSAVGRLLCGFCSDYLGPQNTLSMTLLLSALSMLILWPVSTSIDPLIVFVIINGMANGGFFSTIPTVVGNVFGSARVSVAMGMIVTGWAGGYLLGAPIAGYILNASGGGDAGVGAYRPAIFYAGGMAMCASVMAIFIRLKTDAQLFKKL</sequence>
<evidence type="ECO:0000256" key="3">
    <source>
        <dbReference type="SAM" id="Phobius"/>
    </source>
</evidence>
<dbReference type="Proteomes" id="UP000326565">
    <property type="component" value="Unassembled WGS sequence"/>
</dbReference>
<dbReference type="InterPro" id="IPR050327">
    <property type="entry name" value="Proton-linked_MCT"/>
</dbReference>
<feature type="transmembrane region" description="Helical" evidence="3">
    <location>
        <begin position="321"/>
        <end position="340"/>
    </location>
</feature>
<feature type="transmembrane region" description="Helical" evidence="3">
    <location>
        <begin position="55"/>
        <end position="80"/>
    </location>
</feature>
<evidence type="ECO:0000313" key="5">
    <source>
        <dbReference type="EMBL" id="KAB8074439.1"/>
    </source>
</evidence>
<feature type="transmembrane region" description="Helical" evidence="3">
    <location>
        <begin position="92"/>
        <end position="112"/>
    </location>
</feature>
<dbReference type="InterPro" id="IPR011701">
    <property type="entry name" value="MFS"/>
</dbReference>
<keyword evidence="3" id="KW-1133">Transmembrane helix</keyword>
<feature type="transmembrane region" description="Helical" evidence="3">
    <location>
        <begin position="379"/>
        <end position="399"/>
    </location>
</feature>
<dbReference type="AlphaFoldDB" id="A0A5N5X1G3"/>
<dbReference type="InterPro" id="IPR036259">
    <property type="entry name" value="MFS_trans_sf"/>
</dbReference>
<protein>
    <submittedName>
        <fullName evidence="5">Monocarboxylate transporter</fullName>
    </submittedName>
</protein>
<keyword evidence="3" id="KW-0812">Transmembrane</keyword>
<reference evidence="5 6" key="1">
    <citation type="submission" date="2019-04" db="EMBL/GenBank/DDBJ databases">
        <title>Friends and foes A comparative genomics study of 23 Aspergillus species from section Flavi.</title>
        <authorList>
            <consortium name="DOE Joint Genome Institute"/>
            <person name="Kjaerbolling I."/>
            <person name="Vesth T."/>
            <person name="Frisvad J.C."/>
            <person name="Nybo J.L."/>
            <person name="Theobald S."/>
            <person name="Kildgaard S."/>
            <person name="Isbrandt T."/>
            <person name="Kuo A."/>
            <person name="Sato A."/>
            <person name="Lyhne E.K."/>
            <person name="Kogle M.E."/>
            <person name="Wiebenga A."/>
            <person name="Kun R.S."/>
            <person name="Lubbers R.J."/>
            <person name="Makela M.R."/>
            <person name="Barry K."/>
            <person name="Chovatia M."/>
            <person name="Clum A."/>
            <person name="Daum C."/>
            <person name="Haridas S."/>
            <person name="He G."/>
            <person name="LaButti K."/>
            <person name="Lipzen A."/>
            <person name="Mondo S."/>
            <person name="Riley R."/>
            <person name="Salamov A."/>
            <person name="Simmons B.A."/>
            <person name="Magnuson J.K."/>
            <person name="Henrissat B."/>
            <person name="Mortensen U.H."/>
            <person name="Larsen T.O."/>
            <person name="Devries R.P."/>
            <person name="Grigoriev I.V."/>
            <person name="Machida M."/>
            <person name="Baker S.E."/>
            <person name="Andersen M.R."/>
        </authorList>
    </citation>
    <scope>NUCLEOTIDE SEQUENCE [LARGE SCALE GENOMIC DNA]</scope>
    <source>
        <strain evidence="5 6">CBS 151.66</strain>
    </source>
</reference>
<dbReference type="OrthoDB" id="6499973at2759"/>
<evidence type="ECO:0000256" key="1">
    <source>
        <dbReference type="ARBA" id="ARBA00004141"/>
    </source>
</evidence>
<dbReference type="PANTHER" id="PTHR11360">
    <property type="entry name" value="MONOCARBOXYLATE TRANSPORTER"/>
    <property type="match status" value="1"/>
</dbReference>
<feature type="domain" description="Major facilitator superfamily (MFS) profile" evidence="4">
    <location>
        <begin position="255"/>
        <end position="449"/>
    </location>
</feature>
<feature type="transmembrane region" description="Helical" evidence="3">
    <location>
        <begin position="149"/>
        <end position="171"/>
    </location>
</feature>
<dbReference type="GO" id="GO:0016020">
    <property type="term" value="C:membrane"/>
    <property type="evidence" value="ECO:0007669"/>
    <property type="project" value="UniProtKB-SubCell"/>
</dbReference>